<organism evidence="6 7">
    <name type="scientific">Methanosarcina horonobensis HB-1 = JCM 15518</name>
    <dbReference type="NCBI Taxonomy" id="1434110"/>
    <lineage>
        <taxon>Archaea</taxon>
        <taxon>Methanobacteriati</taxon>
        <taxon>Methanobacteriota</taxon>
        <taxon>Stenosarchaea group</taxon>
        <taxon>Methanomicrobia</taxon>
        <taxon>Methanosarcinales</taxon>
        <taxon>Methanosarcinaceae</taxon>
        <taxon>Methanosarcina</taxon>
    </lineage>
</organism>
<evidence type="ECO:0000256" key="2">
    <source>
        <dbReference type="ARBA" id="ARBA00022840"/>
    </source>
</evidence>
<dbReference type="KEGG" id="mhor:MSHOH_2431"/>
<evidence type="ECO:0000256" key="1">
    <source>
        <dbReference type="ARBA" id="ARBA00022741"/>
    </source>
</evidence>
<dbReference type="Proteomes" id="UP000033101">
    <property type="component" value="Chromosome"/>
</dbReference>
<evidence type="ECO:0000313" key="7">
    <source>
        <dbReference type="Proteomes" id="UP000033101"/>
    </source>
</evidence>
<evidence type="ECO:0000313" key="6">
    <source>
        <dbReference type="EMBL" id="AKB78914.1"/>
    </source>
</evidence>
<dbReference type="RefSeq" id="WP_048140218.1">
    <property type="nucleotide sequence ID" value="NZ_CP009516.1"/>
</dbReference>
<name>A0A0E3SAW7_9EURY</name>
<dbReference type="OrthoDB" id="23397at2157"/>
<dbReference type="STRING" id="1434110.MSHOH_2431"/>
<keyword evidence="1" id="KW-0547">Nucleotide-binding</keyword>
<dbReference type="PANTHER" id="PTHR43615:SF1">
    <property type="entry name" value="PPDK_N DOMAIN-CONTAINING PROTEIN"/>
    <property type="match status" value="1"/>
</dbReference>
<dbReference type="FunFam" id="3.30.1490.20:FF:000010">
    <property type="entry name" value="Phosphoenolpyruvate synthase"/>
    <property type="match status" value="1"/>
</dbReference>
<dbReference type="EMBL" id="CP009516">
    <property type="protein sequence ID" value="AKB78914.1"/>
    <property type="molecule type" value="Genomic_DNA"/>
</dbReference>
<dbReference type="InterPro" id="IPR036637">
    <property type="entry name" value="Phosphohistidine_dom_sf"/>
</dbReference>
<dbReference type="Pfam" id="PF00391">
    <property type="entry name" value="PEP-utilizers"/>
    <property type="match status" value="1"/>
</dbReference>
<evidence type="ECO:0000259" key="4">
    <source>
        <dbReference type="Pfam" id="PF00391"/>
    </source>
</evidence>
<dbReference type="InterPro" id="IPR051549">
    <property type="entry name" value="PEP_Utilizing_Enz"/>
</dbReference>
<dbReference type="GO" id="GO:0005524">
    <property type="term" value="F:ATP binding"/>
    <property type="evidence" value="ECO:0007669"/>
    <property type="project" value="UniProtKB-KW"/>
</dbReference>
<dbReference type="GeneID" id="24831709"/>
<dbReference type="Gene3D" id="3.30.470.20">
    <property type="entry name" value="ATP-grasp fold, B domain"/>
    <property type="match status" value="1"/>
</dbReference>
<evidence type="ECO:0000256" key="3">
    <source>
        <dbReference type="ARBA" id="ARBA00071420"/>
    </source>
</evidence>
<sequence length="922" mass="104067">MNVYVMHFNEVDRTNLPEVGGKGANLGEMSRAGFPIPPGFCITTSGYRDFIAESHEMGELLDLLDRLKPGQPDEISRLGKRIRDHLLAVPIPRKIKSSIIDAWKMVGEEHSYAVRSSATAEDLPTASFAGQQETYLNVKGADQLLQAVQKCWSSLFTDRAIIYRIKNGFDHRSVYLSVVVQQMVFPEVSGLMFTADPVTGHRNIISIDASFGLGEALVSGIVSADSYKVRRGQIIKKQIAEKKKAVYPTAEGGTEIRELAPELQNKQALSDDKILELAQIGQRIEDHYCSKLGVEQLSENGIERCPEQDIERSPEQDIEWCPEQDIEWCLVGDRFYILQSRPITSLYPVPEVYDNKFHVFLSIAHMQMMTDAMRPMGVSIFQGMLPYGKDPGLSPNSVMVEAGGRLFFDVTPFLHNKLLRRFFIWRTRILDELMGDALEKILTSETFQQEIEANQGTMKQVFEFFKPVLPLYLKGIPVIINNLFFLDPSGIIERATTPVEPVIYKHEHYIMQASGTERIIRVRESMGKLLDEIITSMMYVPLPFIVLPMASSLTRRWLGEDLDIDMLSKSPPGNVTGEMGLMIGDLAETARKYPEVVDYLEKAKDNTFYQGFSEVKGGDVFRAELDRFMELYGMRCPGEIDISNTRWREAPTMLVPSIINHMKSNSPGEHRNHFREGRKEAQEAVQKLLEHISNVPAGSLKARIMSRLLSIYRNSIGLREFPKYIIIRFFGIYRQAILAEARVLHQRGILEREEDVFYLYLDELISLLENRFSEDSRHLIDSRKRAYELYKKMTPPRVMTSEGEVITGVRSDVEAPKGALIGTPVSAGVAEGYVKVVLKPEEAKLNKGDILVAPFTDPGWTPLFYSAQALVVEIGGMMTHGSVIAREYGIPAVVGIENVTKILKDGQYVRVDGTRGFVQVLE</sequence>
<dbReference type="NCBIfam" id="NF004878">
    <property type="entry name" value="PRK06241.1-3"/>
    <property type="match status" value="1"/>
</dbReference>
<dbReference type="PATRIC" id="fig|1434110.4.peg.3123"/>
<dbReference type="SUPFAM" id="SSF56059">
    <property type="entry name" value="Glutathione synthetase ATP-binding domain-like"/>
    <property type="match status" value="1"/>
</dbReference>
<keyword evidence="6" id="KW-0670">Pyruvate</keyword>
<keyword evidence="2" id="KW-0067">ATP-binding</keyword>
<dbReference type="AlphaFoldDB" id="A0A0E3SAW7"/>
<dbReference type="Gene3D" id="3.30.1490.20">
    <property type="entry name" value="ATP-grasp fold, A domain"/>
    <property type="match status" value="1"/>
</dbReference>
<keyword evidence="7" id="KW-1185">Reference proteome</keyword>
<dbReference type="HOGENOM" id="CLU_005950_0_0_2"/>
<dbReference type="Gene3D" id="3.50.30.10">
    <property type="entry name" value="Phosphohistidine domain"/>
    <property type="match status" value="1"/>
</dbReference>
<protein>
    <recommendedName>
        <fullName evidence="3">Probable phosphoenolpyruvate synthase</fullName>
    </recommendedName>
</protein>
<keyword evidence="6" id="KW-0808">Transferase</keyword>
<dbReference type="InterPro" id="IPR008279">
    <property type="entry name" value="PEP-util_enz_mobile_dom"/>
</dbReference>
<evidence type="ECO:0000259" key="5">
    <source>
        <dbReference type="Pfam" id="PF01326"/>
    </source>
</evidence>
<accession>A0A0E3SAW7</accession>
<feature type="domain" description="Pyruvate phosphate dikinase AMP/ATP-binding" evidence="5">
    <location>
        <begin position="17"/>
        <end position="345"/>
    </location>
</feature>
<proteinExistence type="predicted"/>
<feature type="domain" description="PEP-utilising enzyme mobile" evidence="4">
    <location>
        <begin position="846"/>
        <end position="916"/>
    </location>
</feature>
<dbReference type="InterPro" id="IPR002192">
    <property type="entry name" value="PPDK_AMP/ATP-bd"/>
</dbReference>
<dbReference type="PANTHER" id="PTHR43615">
    <property type="entry name" value="PHOSPHOENOLPYRUVATE SYNTHASE-RELATED"/>
    <property type="match status" value="1"/>
</dbReference>
<dbReference type="GO" id="GO:0016301">
    <property type="term" value="F:kinase activity"/>
    <property type="evidence" value="ECO:0007669"/>
    <property type="project" value="InterPro"/>
</dbReference>
<dbReference type="InterPro" id="IPR013815">
    <property type="entry name" value="ATP_grasp_subdomain_1"/>
</dbReference>
<dbReference type="Pfam" id="PF01326">
    <property type="entry name" value="PPDK_N"/>
    <property type="match status" value="1"/>
</dbReference>
<gene>
    <name evidence="6" type="ORF">MSHOH_2431</name>
</gene>
<dbReference type="SUPFAM" id="SSF52009">
    <property type="entry name" value="Phosphohistidine domain"/>
    <property type="match status" value="1"/>
</dbReference>
<reference evidence="6 7" key="1">
    <citation type="submission" date="2014-07" db="EMBL/GenBank/DDBJ databases">
        <title>Methanogenic archaea and the global carbon cycle.</title>
        <authorList>
            <person name="Henriksen J.R."/>
            <person name="Luke J."/>
            <person name="Reinhart S."/>
            <person name="Benedict M.N."/>
            <person name="Youngblut N.D."/>
            <person name="Metcalf M.E."/>
            <person name="Whitaker R.J."/>
            <person name="Metcalf W.W."/>
        </authorList>
    </citation>
    <scope>NUCLEOTIDE SEQUENCE [LARGE SCALE GENOMIC DNA]</scope>
    <source>
        <strain evidence="6 7">HB-1</strain>
    </source>
</reference>